<evidence type="ECO:0000313" key="2">
    <source>
        <dbReference type="Proteomes" id="UP000789525"/>
    </source>
</evidence>
<keyword evidence="2" id="KW-1185">Reference proteome</keyword>
<dbReference type="Proteomes" id="UP000789525">
    <property type="component" value="Unassembled WGS sequence"/>
</dbReference>
<gene>
    <name evidence="1" type="ORF">ACOLOM_LOCUS6605</name>
</gene>
<proteinExistence type="predicted"/>
<sequence length="71" mass="8327">MSFTQEELNRLDQPTASQFVRQQSISYSHKSPIHQVLSLRPYQSYVTRTIGRKPNTLEQNLVPNWVRIAEL</sequence>
<dbReference type="EMBL" id="CAJVPT010013762">
    <property type="protein sequence ID" value="CAG8598799.1"/>
    <property type="molecule type" value="Genomic_DNA"/>
</dbReference>
<organism evidence="1 2">
    <name type="scientific">Acaulospora colombiana</name>
    <dbReference type="NCBI Taxonomy" id="27376"/>
    <lineage>
        <taxon>Eukaryota</taxon>
        <taxon>Fungi</taxon>
        <taxon>Fungi incertae sedis</taxon>
        <taxon>Mucoromycota</taxon>
        <taxon>Glomeromycotina</taxon>
        <taxon>Glomeromycetes</taxon>
        <taxon>Diversisporales</taxon>
        <taxon>Acaulosporaceae</taxon>
        <taxon>Acaulospora</taxon>
    </lineage>
</organism>
<accession>A0ACA9MLI7</accession>
<protein>
    <submittedName>
        <fullName evidence="1">6837_t:CDS:1</fullName>
    </submittedName>
</protein>
<evidence type="ECO:0000313" key="1">
    <source>
        <dbReference type="EMBL" id="CAG8598799.1"/>
    </source>
</evidence>
<name>A0ACA9MLI7_9GLOM</name>
<feature type="non-terminal residue" evidence="1">
    <location>
        <position position="71"/>
    </location>
</feature>
<reference evidence="1" key="1">
    <citation type="submission" date="2021-06" db="EMBL/GenBank/DDBJ databases">
        <authorList>
            <person name="Kallberg Y."/>
            <person name="Tangrot J."/>
            <person name="Rosling A."/>
        </authorList>
    </citation>
    <scope>NUCLEOTIDE SEQUENCE</scope>
    <source>
        <strain evidence="1">CL356</strain>
    </source>
</reference>
<comment type="caution">
    <text evidence="1">The sequence shown here is derived from an EMBL/GenBank/DDBJ whole genome shotgun (WGS) entry which is preliminary data.</text>
</comment>